<feature type="domain" description="GAF" evidence="1">
    <location>
        <begin position="33"/>
        <end position="177"/>
    </location>
</feature>
<evidence type="ECO:0000313" key="3">
    <source>
        <dbReference type="Proteomes" id="UP001597068"/>
    </source>
</evidence>
<comment type="caution">
    <text evidence="2">The sequence shown here is derived from an EMBL/GenBank/DDBJ whole genome shotgun (WGS) entry which is preliminary data.</text>
</comment>
<name>A0ABW3G6T7_9NOCA</name>
<gene>
    <name evidence="2" type="ORF">ACFQ04_11825</name>
</gene>
<dbReference type="InterPro" id="IPR029016">
    <property type="entry name" value="GAF-like_dom_sf"/>
</dbReference>
<accession>A0ABW3G6T7</accession>
<evidence type="ECO:0000313" key="2">
    <source>
        <dbReference type="EMBL" id="MFD0926421.1"/>
    </source>
</evidence>
<proteinExistence type="predicted"/>
<reference evidence="3" key="1">
    <citation type="journal article" date="2019" name="Int. J. Syst. Evol. Microbiol.">
        <title>The Global Catalogue of Microorganisms (GCM) 10K type strain sequencing project: providing services to taxonomists for standard genome sequencing and annotation.</title>
        <authorList>
            <consortium name="The Broad Institute Genomics Platform"/>
            <consortium name="The Broad Institute Genome Sequencing Center for Infectious Disease"/>
            <person name="Wu L."/>
            <person name="Ma J."/>
        </authorList>
    </citation>
    <scope>NUCLEOTIDE SEQUENCE [LARGE SCALE GENOMIC DNA]</scope>
    <source>
        <strain evidence="3">CCUG 50873</strain>
    </source>
</reference>
<dbReference type="Pfam" id="PF01590">
    <property type="entry name" value="GAF"/>
    <property type="match status" value="1"/>
</dbReference>
<dbReference type="RefSeq" id="WP_253645702.1">
    <property type="nucleotide sequence ID" value="NZ_BAAAMO010000002.1"/>
</dbReference>
<organism evidence="2 3">
    <name type="scientific">Williamsia deligens</name>
    <dbReference type="NCBI Taxonomy" id="321325"/>
    <lineage>
        <taxon>Bacteria</taxon>
        <taxon>Bacillati</taxon>
        <taxon>Actinomycetota</taxon>
        <taxon>Actinomycetes</taxon>
        <taxon>Mycobacteriales</taxon>
        <taxon>Nocardiaceae</taxon>
        <taxon>Williamsia</taxon>
    </lineage>
</organism>
<sequence length="254" mass="26430">MTDDTPERLDGLLTGTAVVAVADIVHTMTGPFDVAAVLDAVADAARRGFGAYSSSVVVLDRSGPSPSAHAVAVAGDIDPALSTWGPGLTAAGDGAVAVIGDLGVENDRWPRYRADAHDAGLRSVHAFPIRVLAQPVGSVVVYTTEPWGDHRPVVLGQMLADLAALALTSDATGSRDAVVETVVGRLLRDTRTVGLAVGIAAEVLELDPGAARRELAHLAASHRTPFAMHARAVVDAHDRRVPDHGGLLRDPYTR</sequence>
<dbReference type="SUPFAM" id="SSF55781">
    <property type="entry name" value="GAF domain-like"/>
    <property type="match status" value="1"/>
</dbReference>
<keyword evidence="3" id="KW-1185">Reference proteome</keyword>
<protein>
    <submittedName>
        <fullName evidence="2">GAF domain-containing protein</fullName>
    </submittedName>
</protein>
<evidence type="ECO:0000259" key="1">
    <source>
        <dbReference type="SMART" id="SM00065"/>
    </source>
</evidence>
<dbReference type="SMART" id="SM00065">
    <property type="entry name" value="GAF"/>
    <property type="match status" value="1"/>
</dbReference>
<dbReference type="Proteomes" id="UP001597068">
    <property type="component" value="Unassembled WGS sequence"/>
</dbReference>
<dbReference type="Gene3D" id="3.30.450.40">
    <property type="match status" value="1"/>
</dbReference>
<dbReference type="EMBL" id="JBHTIL010000001">
    <property type="protein sequence ID" value="MFD0926421.1"/>
    <property type="molecule type" value="Genomic_DNA"/>
</dbReference>
<dbReference type="InterPro" id="IPR003018">
    <property type="entry name" value="GAF"/>
</dbReference>